<dbReference type="Gramene" id="KQL29664">
    <property type="protein sequence ID" value="KQL29664"/>
    <property type="gene ID" value="SETIT_020417mg"/>
</dbReference>
<evidence type="ECO:0000313" key="2">
    <source>
        <dbReference type="Proteomes" id="UP000004995"/>
    </source>
</evidence>
<dbReference type="EnsemblPlants" id="KQL29664">
    <property type="protein sequence ID" value="KQL29664"/>
    <property type="gene ID" value="SETIT_020417mg"/>
</dbReference>
<organism evidence="1 2">
    <name type="scientific">Setaria italica</name>
    <name type="common">Foxtail millet</name>
    <name type="synonym">Panicum italicum</name>
    <dbReference type="NCBI Taxonomy" id="4555"/>
    <lineage>
        <taxon>Eukaryota</taxon>
        <taxon>Viridiplantae</taxon>
        <taxon>Streptophyta</taxon>
        <taxon>Embryophyta</taxon>
        <taxon>Tracheophyta</taxon>
        <taxon>Spermatophyta</taxon>
        <taxon>Magnoliopsida</taxon>
        <taxon>Liliopsida</taxon>
        <taxon>Poales</taxon>
        <taxon>Poaceae</taxon>
        <taxon>PACMAD clade</taxon>
        <taxon>Panicoideae</taxon>
        <taxon>Panicodae</taxon>
        <taxon>Paniceae</taxon>
        <taxon>Cenchrinae</taxon>
        <taxon>Setaria</taxon>
    </lineage>
</organism>
<protein>
    <submittedName>
        <fullName evidence="1">Uncharacterized protein</fullName>
    </submittedName>
</protein>
<proteinExistence type="predicted"/>
<dbReference type="AlphaFoldDB" id="K3Z1J9"/>
<evidence type="ECO:0000313" key="1">
    <source>
        <dbReference type="EnsemblPlants" id="KQL29664"/>
    </source>
</evidence>
<reference evidence="2" key="1">
    <citation type="journal article" date="2012" name="Nat. Biotechnol.">
        <title>Reference genome sequence of the model plant Setaria.</title>
        <authorList>
            <person name="Bennetzen J.L."/>
            <person name="Schmutz J."/>
            <person name="Wang H."/>
            <person name="Percifield R."/>
            <person name="Hawkins J."/>
            <person name="Pontaroli A.C."/>
            <person name="Estep M."/>
            <person name="Feng L."/>
            <person name="Vaughn J.N."/>
            <person name="Grimwood J."/>
            <person name="Jenkins J."/>
            <person name="Barry K."/>
            <person name="Lindquist E."/>
            <person name="Hellsten U."/>
            <person name="Deshpande S."/>
            <person name="Wang X."/>
            <person name="Wu X."/>
            <person name="Mitros T."/>
            <person name="Triplett J."/>
            <person name="Yang X."/>
            <person name="Ye C.Y."/>
            <person name="Mauro-Herrera M."/>
            <person name="Wang L."/>
            <person name="Li P."/>
            <person name="Sharma M."/>
            <person name="Sharma R."/>
            <person name="Ronald P.C."/>
            <person name="Panaud O."/>
            <person name="Kellogg E.A."/>
            <person name="Brutnell T.P."/>
            <person name="Doust A.N."/>
            <person name="Tuskan G.A."/>
            <person name="Rokhsar D."/>
            <person name="Devos K.M."/>
        </authorList>
    </citation>
    <scope>NUCLEOTIDE SEQUENCE [LARGE SCALE GENOMIC DNA]</scope>
    <source>
        <strain evidence="2">cv. Yugu1</strain>
    </source>
</reference>
<dbReference type="EMBL" id="AGNK02000317">
    <property type="status" value="NOT_ANNOTATED_CDS"/>
    <property type="molecule type" value="Genomic_DNA"/>
</dbReference>
<dbReference type="InParanoid" id="K3Z1J9"/>
<name>K3Z1J9_SETIT</name>
<dbReference type="Proteomes" id="UP000004995">
    <property type="component" value="Unassembled WGS sequence"/>
</dbReference>
<keyword evidence="2" id="KW-1185">Reference proteome</keyword>
<reference evidence="1" key="2">
    <citation type="submission" date="2018-08" db="UniProtKB">
        <authorList>
            <consortium name="EnsemblPlants"/>
        </authorList>
    </citation>
    <scope>IDENTIFICATION</scope>
    <source>
        <strain evidence="1">Yugu1</strain>
    </source>
</reference>
<dbReference type="HOGENOM" id="CLU_3208513_0_0_1"/>
<sequence length="45" mass="5254">MDSEYTNEGYSHITQFQPTFGSRYNMQVNNKIFTNSSNAHYTVDD</sequence>
<accession>K3Z1J9</accession>